<dbReference type="SUPFAM" id="SSF52047">
    <property type="entry name" value="RNI-like"/>
    <property type="match status" value="1"/>
</dbReference>
<keyword evidence="2" id="KW-1185">Reference proteome</keyword>
<gene>
    <name evidence="1" type="ORF">NEOLEDRAFT_1129804</name>
</gene>
<proteinExistence type="predicted"/>
<dbReference type="EMBL" id="KV425558">
    <property type="protein sequence ID" value="KZT28399.1"/>
    <property type="molecule type" value="Genomic_DNA"/>
</dbReference>
<sequence>MAQILAEVWLSCSEYLRSGLYRALSSVCKQWFTVTLRISVRILTIFLRTREDVRMHTIILRRWQRLDGQPVTWLSVRLAPFKSSYQGTTEDMRRMAPHLKCLGLLGHCGSIEHIAPFVNIVSPHLCHLRLSSGYSHEKTGGLLADEPLFERITHLYIDDNPDYSMSILREDPQTLWRFPYLRYLHLSAPFPLQNIKKFMPRRLECLVLDVGTAILCHGVYLQRSARAF</sequence>
<protein>
    <submittedName>
        <fullName evidence="1">Uncharacterized protein</fullName>
    </submittedName>
</protein>
<name>A0A165UME4_9AGAM</name>
<dbReference type="Proteomes" id="UP000076761">
    <property type="component" value="Unassembled WGS sequence"/>
</dbReference>
<dbReference type="InParanoid" id="A0A165UME4"/>
<reference evidence="1 2" key="1">
    <citation type="journal article" date="2016" name="Mol. Biol. Evol.">
        <title>Comparative Genomics of Early-Diverging Mushroom-Forming Fungi Provides Insights into the Origins of Lignocellulose Decay Capabilities.</title>
        <authorList>
            <person name="Nagy L.G."/>
            <person name="Riley R."/>
            <person name="Tritt A."/>
            <person name="Adam C."/>
            <person name="Daum C."/>
            <person name="Floudas D."/>
            <person name="Sun H."/>
            <person name="Yadav J.S."/>
            <person name="Pangilinan J."/>
            <person name="Larsson K.H."/>
            <person name="Matsuura K."/>
            <person name="Barry K."/>
            <person name="Labutti K."/>
            <person name="Kuo R."/>
            <person name="Ohm R.A."/>
            <person name="Bhattacharya S.S."/>
            <person name="Shirouzu T."/>
            <person name="Yoshinaga Y."/>
            <person name="Martin F.M."/>
            <person name="Grigoriev I.V."/>
            <person name="Hibbett D.S."/>
        </authorList>
    </citation>
    <scope>NUCLEOTIDE SEQUENCE [LARGE SCALE GENOMIC DNA]</scope>
    <source>
        <strain evidence="1 2">HHB14362 ss-1</strain>
    </source>
</reference>
<evidence type="ECO:0000313" key="2">
    <source>
        <dbReference type="Proteomes" id="UP000076761"/>
    </source>
</evidence>
<organism evidence="1 2">
    <name type="scientific">Neolentinus lepideus HHB14362 ss-1</name>
    <dbReference type="NCBI Taxonomy" id="1314782"/>
    <lineage>
        <taxon>Eukaryota</taxon>
        <taxon>Fungi</taxon>
        <taxon>Dikarya</taxon>
        <taxon>Basidiomycota</taxon>
        <taxon>Agaricomycotina</taxon>
        <taxon>Agaricomycetes</taxon>
        <taxon>Gloeophyllales</taxon>
        <taxon>Gloeophyllaceae</taxon>
        <taxon>Neolentinus</taxon>
    </lineage>
</organism>
<evidence type="ECO:0000313" key="1">
    <source>
        <dbReference type="EMBL" id="KZT28399.1"/>
    </source>
</evidence>
<accession>A0A165UME4</accession>
<dbReference type="AlphaFoldDB" id="A0A165UME4"/>